<feature type="domain" description="DUF7702" evidence="2">
    <location>
        <begin position="5"/>
        <end position="246"/>
    </location>
</feature>
<proteinExistence type="predicted"/>
<feature type="transmembrane region" description="Helical" evidence="1">
    <location>
        <begin position="71"/>
        <end position="91"/>
    </location>
</feature>
<feature type="transmembrane region" description="Helical" evidence="1">
    <location>
        <begin position="150"/>
        <end position="169"/>
    </location>
</feature>
<dbReference type="PANTHER" id="PTHR42109:SF2">
    <property type="entry name" value="INTEGRAL MEMBRANE PROTEIN"/>
    <property type="match status" value="1"/>
</dbReference>
<evidence type="ECO:0000313" key="4">
    <source>
        <dbReference type="Proteomes" id="UP001338125"/>
    </source>
</evidence>
<feature type="transmembrane region" description="Helical" evidence="1">
    <location>
        <begin position="181"/>
        <end position="204"/>
    </location>
</feature>
<feature type="transmembrane region" description="Helical" evidence="1">
    <location>
        <begin position="40"/>
        <end position="59"/>
    </location>
</feature>
<keyword evidence="4" id="KW-1185">Reference proteome</keyword>
<dbReference type="PANTHER" id="PTHR42109">
    <property type="entry name" value="UNPLACED GENOMIC SCAFFOLD UM_SCAF_CONTIG_1.265, WHOLE GENOME SHOTGUN SEQUENCE"/>
    <property type="match status" value="1"/>
</dbReference>
<keyword evidence="1" id="KW-1133">Transmembrane helix</keyword>
<accession>A0ABR0S9P6</accession>
<evidence type="ECO:0000313" key="3">
    <source>
        <dbReference type="EMBL" id="KAK5988882.1"/>
    </source>
</evidence>
<sequence>MGHFTLSDGLAIWELIYYVVALSCSVVVSSRHGLSRSSGWVFLAIFSTIRVTGCSAQIATVVAKSDTAETVATIMGFLGLSPLLLATLGILSRVYFSILKMPWNFVFGLAVIKMAQVPAATALILCIIGATSANTPAEIANQDTVKAGVVVYLIVLIILGLLTMGAGIAQCLTGRRGESTLLHVVAASLPFLLLRIIHSFLLVFSKHFQASAAKASTSSIIAELFMARIEEMIIVLLFLWAGLTHEAVPRNEDGTKRSSGEKLMYQAGRGDFGAGKLGMASLAVSAVIAMCRKESDKDKSQVLNANRAPGEA</sequence>
<feature type="transmembrane region" description="Helical" evidence="1">
    <location>
        <begin position="12"/>
        <end position="28"/>
    </location>
</feature>
<keyword evidence="1" id="KW-0472">Membrane</keyword>
<evidence type="ECO:0000256" key="1">
    <source>
        <dbReference type="SAM" id="Phobius"/>
    </source>
</evidence>
<evidence type="ECO:0000259" key="2">
    <source>
        <dbReference type="Pfam" id="PF24800"/>
    </source>
</evidence>
<comment type="caution">
    <text evidence="3">The sequence shown here is derived from an EMBL/GenBank/DDBJ whole genome shotgun (WGS) entry which is preliminary data.</text>
</comment>
<dbReference type="Proteomes" id="UP001338125">
    <property type="component" value="Unassembled WGS sequence"/>
</dbReference>
<protein>
    <recommendedName>
        <fullName evidence="2">DUF7702 domain-containing protein</fullName>
    </recommendedName>
</protein>
<feature type="transmembrane region" description="Helical" evidence="1">
    <location>
        <begin position="103"/>
        <end position="130"/>
    </location>
</feature>
<dbReference type="Pfam" id="PF24800">
    <property type="entry name" value="DUF7702"/>
    <property type="match status" value="1"/>
</dbReference>
<dbReference type="InterPro" id="IPR056119">
    <property type="entry name" value="DUF7702"/>
</dbReference>
<name>A0ABR0S9P6_9HYPO</name>
<gene>
    <name evidence="3" type="ORF">PT974_10379</name>
</gene>
<keyword evidence="1" id="KW-0812">Transmembrane</keyword>
<organism evidence="3 4">
    <name type="scientific">Cladobotryum mycophilum</name>
    <dbReference type="NCBI Taxonomy" id="491253"/>
    <lineage>
        <taxon>Eukaryota</taxon>
        <taxon>Fungi</taxon>
        <taxon>Dikarya</taxon>
        <taxon>Ascomycota</taxon>
        <taxon>Pezizomycotina</taxon>
        <taxon>Sordariomycetes</taxon>
        <taxon>Hypocreomycetidae</taxon>
        <taxon>Hypocreales</taxon>
        <taxon>Hypocreaceae</taxon>
        <taxon>Cladobotryum</taxon>
    </lineage>
</organism>
<reference evidence="3 4" key="1">
    <citation type="submission" date="2024-01" db="EMBL/GenBank/DDBJ databases">
        <title>Complete genome of Cladobotryum mycophilum ATHUM6906.</title>
        <authorList>
            <person name="Christinaki A.C."/>
            <person name="Myridakis A.I."/>
            <person name="Kouvelis V.N."/>
        </authorList>
    </citation>
    <scope>NUCLEOTIDE SEQUENCE [LARGE SCALE GENOMIC DNA]</scope>
    <source>
        <strain evidence="3 4">ATHUM6906</strain>
    </source>
</reference>
<feature type="transmembrane region" description="Helical" evidence="1">
    <location>
        <begin position="224"/>
        <end position="243"/>
    </location>
</feature>
<dbReference type="EMBL" id="JAVFKD010000015">
    <property type="protein sequence ID" value="KAK5988882.1"/>
    <property type="molecule type" value="Genomic_DNA"/>
</dbReference>